<dbReference type="Proteomes" id="UP000275385">
    <property type="component" value="Unassembled WGS sequence"/>
</dbReference>
<feature type="region of interest" description="Disordered" evidence="1">
    <location>
        <begin position="244"/>
        <end position="267"/>
    </location>
</feature>
<evidence type="ECO:0000313" key="2">
    <source>
        <dbReference type="EMBL" id="RKU46954.1"/>
    </source>
</evidence>
<feature type="compositionally biased region" description="Low complexity" evidence="1">
    <location>
        <begin position="244"/>
        <end position="253"/>
    </location>
</feature>
<dbReference type="STRING" id="177199.A0A420YGG3"/>
<name>A0A420YGG3_9PEZI</name>
<dbReference type="EMBL" id="QVQW01000011">
    <property type="protein sequence ID" value="RKU46954.1"/>
    <property type="molecule type" value="Genomic_DNA"/>
</dbReference>
<evidence type="ECO:0000313" key="3">
    <source>
        <dbReference type="Proteomes" id="UP000275385"/>
    </source>
</evidence>
<evidence type="ECO:0000256" key="1">
    <source>
        <dbReference type="SAM" id="MobiDB-lite"/>
    </source>
</evidence>
<accession>A0A420YGG3</accession>
<protein>
    <submittedName>
        <fullName evidence="2">Uncharacterized protein</fullName>
    </submittedName>
</protein>
<dbReference type="Gene3D" id="1.20.120.20">
    <property type="entry name" value="Apolipoprotein"/>
    <property type="match status" value="1"/>
</dbReference>
<dbReference type="AlphaFoldDB" id="A0A420YGG3"/>
<organism evidence="2 3">
    <name type="scientific">Coniochaeta pulveracea</name>
    <dbReference type="NCBI Taxonomy" id="177199"/>
    <lineage>
        <taxon>Eukaryota</taxon>
        <taxon>Fungi</taxon>
        <taxon>Dikarya</taxon>
        <taxon>Ascomycota</taxon>
        <taxon>Pezizomycotina</taxon>
        <taxon>Sordariomycetes</taxon>
        <taxon>Sordariomycetidae</taxon>
        <taxon>Coniochaetales</taxon>
        <taxon>Coniochaetaceae</taxon>
        <taxon>Coniochaeta</taxon>
    </lineage>
</organism>
<sequence length="267" mass="28760">MASAQVNGEVPHSAFIDHLLHYPAVNDGVKTVRSYLETPYQYVSPYVKKADDLGDKTLSKVEERFPIVKKQTGEIYEDGRNLVLLPYRTANAAKDHVLETYNGEVKKVGGDNLLTYGKALITTSLVVTGEVFQTVSGFLSYKKEQTKGVMDDATAKWQTTANDLAGKAGRFAEVANNKAQTKLDQVSSGADSLARKIGHNAEGTADYAMDKADDVSVRVDRATAQARTQANNKAADAARTVANAAASVSTGADRVAEKADKKATDRK</sequence>
<feature type="compositionally biased region" description="Basic and acidic residues" evidence="1">
    <location>
        <begin position="254"/>
        <end position="267"/>
    </location>
</feature>
<dbReference type="OrthoDB" id="376826at2759"/>
<gene>
    <name evidence="2" type="ORF">DL546_005971</name>
</gene>
<reference evidence="2 3" key="1">
    <citation type="submission" date="2018-08" db="EMBL/GenBank/DDBJ databases">
        <title>Draft genome of the lignicolous fungus Coniochaeta pulveracea.</title>
        <authorList>
            <person name="Borstlap C.J."/>
            <person name="De Witt R.N."/>
            <person name="Botha A."/>
            <person name="Volschenk H."/>
        </authorList>
    </citation>
    <scope>NUCLEOTIDE SEQUENCE [LARGE SCALE GENOMIC DNA]</scope>
    <source>
        <strain evidence="2 3">CAB683</strain>
    </source>
</reference>
<proteinExistence type="predicted"/>
<keyword evidence="3" id="KW-1185">Reference proteome</keyword>
<comment type="caution">
    <text evidence="2">The sequence shown here is derived from an EMBL/GenBank/DDBJ whole genome shotgun (WGS) entry which is preliminary data.</text>
</comment>